<dbReference type="GO" id="GO:0005886">
    <property type="term" value="C:plasma membrane"/>
    <property type="evidence" value="ECO:0007669"/>
    <property type="project" value="UniProtKB-SubCell"/>
</dbReference>
<comment type="subcellular location">
    <subcellularLocation>
        <location evidence="1">Cell membrane</location>
        <topology evidence="1">Multi-pass membrane protein</topology>
    </subcellularLocation>
</comment>
<feature type="transmembrane region" description="Helical" evidence="6">
    <location>
        <begin position="354"/>
        <end position="379"/>
    </location>
</feature>
<evidence type="ECO:0000256" key="1">
    <source>
        <dbReference type="ARBA" id="ARBA00004651"/>
    </source>
</evidence>
<evidence type="ECO:0000256" key="5">
    <source>
        <dbReference type="ARBA" id="ARBA00023136"/>
    </source>
</evidence>
<feature type="transmembrane region" description="Helical" evidence="6">
    <location>
        <begin position="735"/>
        <end position="755"/>
    </location>
</feature>
<feature type="domain" description="SSD" evidence="7">
    <location>
        <begin position="249"/>
        <end position="379"/>
    </location>
</feature>
<accession>A0A8J6TM17</accession>
<evidence type="ECO:0000256" key="4">
    <source>
        <dbReference type="ARBA" id="ARBA00022989"/>
    </source>
</evidence>
<keyword evidence="5 6" id="KW-0472">Membrane</keyword>
<keyword evidence="2" id="KW-1003">Cell membrane</keyword>
<dbReference type="InterPro" id="IPR050545">
    <property type="entry name" value="Mycobact_MmpL"/>
</dbReference>
<gene>
    <name evidence="8" type="ORF">H8D96_08885</name>
</gene>
<evidence type="ECO:0000313" key="9">
    <source>
        <dbReference type="Proteomes" id="UP000605201"/>
    </source>
</evidence>
<protein>
    <submittedName>
        <fullName evidence="8">MMPL family transporter</fullName>
    </submittedName>
</protein>
<feature type="transmembrane region" description="Helical" evidence="6">
    <location>
        <begin position="810"/>
        <end position="830"/>
    </location>
</feature>
<dbReference type="PANTHER" id="PTHR33406">
    <property type="entry name" value="MEMBRANE PROTEIN MJ1562-RELATED"/>
    <property type="match status" value="1"/>
</dbReference>
<evidence type="ECO:0000256" key="3">
    <source>
        <dbReference type="ARBA" id="ARBA00022692"/>
    </source>
</evidence>
<evidence type="ECO:0000256" key="6">
    <source>
        <dbReference type="SAM" id="Phobius"/>
    </source>
</evidence>
<feature type="transmembrane region" description="Helical" evidence="6">
    <location>
        <begin position="17"/>
        <end position="36"/>
    </location>
</feature>
<dbReference type="InterPro" id="IPR001036">
    <property type="entry name" value="Acrflvin-R"/>
</dbReference>
<evidence type="ECO:0000256" key="2">
    <source>
        <dbReference type="ARBA" id="ARBA00022475"/>
    </source>
</evidence>
<dbReference type="EMBL" id="JACNIG010000199">
    <property type="protein sequence ID" value="MBC8432021.1"/>
    <property type="molecule type" value="Genomic_DNA"/>
</dbReference>
<evidence type="ECO:0000313" key="8">
    <source>
        <dbReference type="EMBL" id="MBC8432021.1"/>
    </source>
</evidence>
<feature type="transmembrane region" description="Helical" evidence="6">
    <location>
        <begin position="761"/>
        <end position="782"/>
    </location>
</feature>
<keyword evidence="4 6" id="KW-1133">Transmembrane helix</keyword>
<dbReference type="InterPro" id="IPR000731">
    <property type="entry name" value="SSD"/>
</dbReference>
<feature type="transmembrane region" description="Helical" evidence="6">
    <location>
        <begin position="325"/>
        <end position="348"/>
    </location>
</feature>
<dbReference type="AlphaFoldDB" id="A0A8J6TM17"/>
<dbReference type="PANTHER" id="PTHR33406:SF13">
    <property type="entry name" value="MEMBRANE PROTEIN YDFJ"/>
    <property type="match status" value="1"/>
</dbReference>
<feature type="transmembrane region" description="Helical" evidence="6">
    <location>
        <begin position="708"/>
        <end position="728"/>
    </location>
</feature>
<dbReference type="GO" id="GO:0022857">
    <property type="term" value="F:transmembrane transporter activity"/>
    <property type="evidence" value="ECO:0007669"/>
    <property type="project" value="InterPro"/>
</dbReference>
<reference evidence="8 9" key="1">
    <citation type="submission" date="2020-08" db="EMBL/GenBank/DDBJ databases">
        <title>Bridging the membrane lipid divide: bacteria of the FCB group superphylum have the potential to synthesize archaeal ether lipids.</title>
        <authorList>
            <person name="Villanueva L."/>
            <person name="Von Meijenfeldt F.A.B."/>
            <person name="Westbye A.B."/>
            <person name="Yadav S."/>
            <person name="Hopmans E.C."/>
            <person name="Dutilh B.E."/>
            <person name="Sinninghe Damste J.S."/>
        </authorList>
    </citation>
    <scope>NUCLEOTIDE SEQUENCE [LARGE SCALE GENOMIC DNA]</scope>
    <source>
        <strain evidence="8">NIOZ-UU17</strain>
    </source>
</reference>
<feature type="transmembrane region" description="Helical" evidence="6">
    <location>
        <begin position="224"/>
        <end position="245"/>
    </location>
</feature>
<dbReference type="Proteomes" id="UP000605201">
    <property type="component" value="Unassembled WGS sequence"/>
</dbReference>
<dbReference type="SUPFAM" id="SSF82866">
    <property type="entry name" value="Multidrug efflux transporter AcrB transmembrane domain"/>
    <property type="match status" value="2"/>
</dbReference>
<dbReference type="InterPro" id="IPR004869">
    <property type="entry name" value="MMPL_dom"/>
</dbReference>
<feature type="transmembrane region" description="Helical" evidence="6">
    <location>
        <begin position="284"/>
        <end position="305"/>
    </location>
</feature>
<feature type="transmembrane region" description="Helical" evidence="6">
    <location>
        <begin position="252"/>
        <end position="272"/>
    </location>
</feature>
<sequence>MKLGSSLIQFSIKKPKLVIAIMVLATLMLGAMISMVRVDTDPENMLSEHEAVRIFHDQVKKEFSLYDVVVVGVVNETHPDGVFNPTTLKRVKELTEFSQKLTDPKDPEKRVVSRDVIAPGNVDTIEQAGPGRVRFQWLMSKAPTTRAEALKIRDSAMANPLYKGTLVSEDGKAMGIYLPITSKDFAYQVRERLLEKIESFDDVNGDDYYITGLPVAEDTFGVEMFVQMAISAPLAMFAIFLLLLFFFRKLSLIISPMIIAVMTVICTMGLLIGTGNTLHIMSSMIPIFLMPIAVVDSIHILSEFFDLYQKIKDRRKTLERVMDHLFIPMLYTSLTSSAGFASLALTPIPPVQVFGLFVACGIMLAWLLTILFIPAYVMLMKEEGLAGFGVVAQSSKDGANGSLLSRHLPLLGNFTYRRAKIIVILTMAILMGAVYGISKIQINDNPVKWFKKNHPIRVADRVLNKHFGGTYEAYLVLEGAEHDVSLAELAARTKDELTGIIAGKTSGLKLSEAEVLIDQAAGNSTAVNEFMSLLVKLWEAKMDTADDDSYDFWVDGLDIIDQIRHRDQLFKQPKVLRYVAQLQSHLQKSGVVGKSNSITDVVKKVYQELFEADAAYYRVPDTSNAVAQTLISFQNSHKPDDLWHLITPDYKKANIWVQLKNGDNKDMEEVIMAVDRFITDNPPPVPMKHQWAGLTYLNVMWQNKMVSGMLKSFLSSFAVVFVMMAFLFRSPLWGLLAMVPLSVTIAAIYGIIGLAGKDYDMPVAVLSSLTLGLAVDFAIHFLERSRMAFKRAGSWKEGIKEMFEEPARAISRNVIVIAVGFTPLLAAPLVPYQTVGIFLASIMAISGIATMLILPALIQIFEKQLFKVTKE</sequence>
<organism evidence="8 9">
    <name type="scientific">Candidatus Desulfatibia vada</name>
    <dbReference type="NCBI Taxonomy" id="2841696"/>
    <lineage>
        <taxon>Bacteria</taxon>
        <taxon>Pseudomonadati</taxon>
        <taxon>Thermodesulfobacteriota</taxon>
        <taxon>Desulfobacteria</taxon>
        <taxon>Desulfobacterales</taxon>
        <taxon>Desulfobacterales incertae sedis</taxon>
        <taxon>Candidatus Desulfatibia</taxon>
    </lineage>
</organism>
<dbReference type="Pfam" id="PF03176">
    <property type="entry name" value="MMPL"/>
    <property type="match status" value="2"/>
</dbReference>
<dbReference type="Gene3D" id="1.20.1640.10">
    <property type="entry name" value="Multidrug efflux transporter AcrB transmembrane domain"/>
    <property type="match status" value="2"/>
</dbReference>
<name>A0A8J6TM17_9BACT</name>
<feature type="transmembrane region" description="Helical" evidence="6">
    <location>
        <begin position="421"/>
        <end position="438"/>
    </location>
</feature>
<keyword evidence="3 6" id="KW-0812">Transmembrane</keyword>
<feature type="transmembrane region" description="Helical" evidence="6">
    <location>
        <begin position="836"/>
        <end position="861"/>
    </location>
</feature>
<dbReference type="PRINTS" id="PR00702">
    <property type="entry name" value="ACRIFLAVINRP"/>
</dbReference>
<evidence type="ECO:0000259" key="7">
    <source>
        <dbReference type="PROSITE" id="PS50156"/>
    </source>
</evidence>
<dbReference type="PROSITE" id="PS50156">
    <property type="entry name" value="SSD"/>
    <property type="match status" value="1"/>
</dbReference>
<proteinExistence type="predicted"/>
<comment type="caution">
    <text evidence="8">The sequence shown here is derived from an EMBL/GenBank/DDBJ whole genome shotgun (WGS) entry which is preliminary data.</text>
</comment>